<evidence type="ECO:0000313" key="2">
    <source>
        <dbReference type="Proteomes" id="UP000054783"/>
    </source>
</evidence>
<reference evidence="1 2" key="1">
    <citation type="submission" date="2015-01" db="EMBL/GenBank/DDBJ databases">
        <title>Evolution of Trichinella species and genotypes.</title>
        <authorList>
            <person name="Korhonen P.K."/>
            <person name="Edoardo P."/>
            <person name="Giuseppe L.R."/>
            <person name="Gasser R.B."/>
        </authorList>
    </citation>
    <scope>NUCLEOTIDE SEQUENCE [LARGE SCALE GENOMIC DNA]</scope>
    <source>
        <strain evidence="1">ISS2496</strain>
    </source>
</reference>
<gene>
    <name evidence="1" type="ORF">T12_16277</name>
</gene>
<sequence>MGISCCKDDVASNASRYNLCNNILIRKSNDESVLRKPLTFELSQRPFHFPAAALLRPSAGKQ</sequence>
<dbReference type="Proteomes" id="UP000054783">
    <property type="component" value="Unassembled WGS sequence"/>
</dbReference>
<keyword evidence="2" id="KW-1185">Reference proteome</keyword>
<proteinExistence type="predicted"/>
<comment type="caution">
    <text evidence="1">The sequence shown here is derived from an EMBL/GenBank/DDBJ whole genome shotgun (WGS) entry which is preliminary data.</text>
</comment>
<organism evidence="1 2">
    <name type="scientific">Trichinella patagoniensis</name>
    <dbReference type="NCBI Taxonomy" id="990121"/>
    <lineage>
        <taxon>Eukaryota</taxon>
        <taxon>Metazoa</taxon>
        <taxon>Ecdysozoa</taxon>
        <taxon>Nematoda</taxon>
        <taxon>Enoplea</taxon>
        <taxon>Dorylaimia</taxon>
        <taxon>Trichinellida</taxon>
        <taxon>Trichinellidae</taxon>
        <taxon>Trichinella</taxon>
    </lineage>
</organism>
<feature type="non-terminal residue" evidence="1">
    <location>
        <position position="62"/>
    </location>
</feature>
<accession>A0A0V0YTP5</accession>
<name>A0A0V0YTP5_9BILA</name>
<dbReference type="EMBL" id="JYDQ01002752">
    <property type="protein sequence ID" value="KRY03484.1"/>
    <property type="molecule type" value="Genomic_DNA"/>
</dbReference>
<dbReference type="AlphaFoldDB" id="A0A0V0YTP5"/>
<evidence type="ECO:0000313" key="1">
    <source>
        <dbReference type="EMBL" id="KRY03484.1"/>
    </source>
</evidence>
<protein>
    <submittedName>
        <fullName evidence="1">Uncharacterized protein</fullName>
    </submittedName>
</protein>